<dbReference type="Gene3D" id="1.10.150.80">
    <property type="entry name" value="HRDC domain"/>
    <property type="match status" value="1"/>
</dbReference>
<dbReference type="EMBL" id="JAENII010000017">
    <property type="protein sequence ID" value="MBK1828759.1"/>
    <property type="molecule type" value="Genomic_DNA"/>
</dbReference>
<reference evidence="2" key="1">
    <citation type="submission" date="2021-01" db="EMBL/GenBank/DDBJ databases">
        <title>Modified the classification status of verrucomicrobia.</title>
        <authorList>
            <person name="Feng X."/>
        </authorList>
    </citation>
    <scope>NUCLEOTIDE SEQUENCE</scope>
    <source>
        <strain evidence="2">KCTC 22201</strain>
    </source>
</reference>
<dbReference type="CDD" id="cd06142">
    <property type="entry name" value="RNaseD_exo"/>
    <property type="match status" value="1"/>
</dbReference>
<dbReference type="Pfam" id="PF01612">
    <property type="entry name" value="DNA_pol_A_exo1"/>
    <property type="match status" value="1"/>
</dbReference>
<organism evidence="2 3">
    <name type="scientific">Haloferula rosea</name>
    <dbReference type="NCBI Taxonomy" id="490093"/>
    <lineage>
        <taxon>Bacteria</taxon>
        <taxon>Pseudomonadati</taxon>
        <taxon>Verrucomicrobiota</taxon>
        <taxon>Verrucomicrobiia</taxon>
        <taxon>Verrucomicrobiales</taxon>
        <taxon>Verrucomicrobiaceae</taxon>
        <taxon>Haloferula</taxon>
    </lineage>
</organism>
<dbReference type="PANTHER" id="PTHR47649:SF1">
    <property type="entry name" value="RIBONUCLEASE D"/>
    <property type="match status" value="1"/>
</dbReference>
<feature type="domain" description="3'-5' exonuclease" evidence="1">
    <location>
        <begin position="6"/>
        <end position="171"/>
    </location>
</feature>
<dbReference type="GO" id="GO:0000166">
    <property type="term" value="F:nucleotide binding"/>
    <property type="evidence" value="ECO:0007669"/>
    <property type="project" value="InterPro"/>
</dbReference>
<evidence type="ECO:0000313" key="2">
    <source>
        <dbReference type="EMBL" id="MBK1828759.1"/>
    </source>
</evidence>
<dbReference type="InterPro" id="IPR051086">
    <property type="entry name" value="RNase_D-like"/>
</dbReference>
<dbReference type="SUPFAM" id="SSF47819">
    <property type="entry name" value="HRDC-like"/>
    <property type="match status" value="1"/>
</dbReference>
<evidence type="ECO:0000259" key="1">
    <source>
        <dbReference type="SMART" id="SM00474"/>
    </source>
</evidence>
<gene>
    <name evidence="2" type="ORF">JIN81_17120</name>
</gene>
<proteinExistence type="predicted"/>
<dbReference type="InterPro" id="IPR036397">
    <property type="entry name" value="RNaseH_sf"/>
</dbReference>
<name>A0A934RGJ0_9BACT</name>
<dbReference type="SMART" id="SM00474">
    <property type="entry name" value="35EXOc"/>
    <property type="match status" value="1"/>
</dbReference>
<sequence>MALASTDLIQSEEALDKLFDQVGDCPCCAIDTEADSLHRYRESLCLIQFAWEDRSVLIDPLAVENLDRLRDYVGGATVWMHGADYDMTMLKREFGELPEKVFDTQIGARLLGVKKFGLGNLVEHYFDVVLSKSSQKADWGKRPLSDKMVDYALNDVRYLLPMSEMIVSGLKESGRHEWFLESCEWAKAKVLERDDEKSEPWRIQGSGKLDRRGLNRLKFLWEWRDQEAEQWDRPSFMVVTNRQLIEWTGKMGAGGKIELPGHYRSDRRKRFEAMLKAEAKVDAADYPEKIRGIRRRRDKDFDAKVGDLLATRNKLAEDLGIDGSLIASRAMIEAYAADESTLETQWMGWQRRCLGL</sequence>
<evidence type="ECO:0000313" key="3">
    <source>
        <dbReference type="Proteomes" id="UP000658278"/>
    </source>
</evidence>
<comment type="caution">
    <text evidence="2">The sequence shown here is derived from an EMBL/GenBank/DDBJ whole genome shotgun (WGS) entry which is preliminary data.</text>
</comment>
<dbReference type="InterPro" id="IPR044876">
    <property type="entry name" value="HRDC_dom_sf"/>
</dbReference>
<dbReference type="GO" id="GO:0003676">
    <property type="term" value="F:nucleic acid binding"/>
    <property type="evidence" value="ECO:0007669"/>
    <property type="project" value="InterPro"/>
</dbReference>
<dbReference type="PANTHER" id="PTHR47649">
    <property type="entry name" value="RIBONUCLEASE D"/>
    <property type="match status" value="1"/>
</dbReference>
<accession>A0A934RGJ0</accession>
<dbReference type="InterPro" id="IPR002562">
    <property type="entry name" value="3'-5'_exonuclease_dom"/>
</dbReference>
<dbReference type="GO" id="GO:0006139">
    <property type="term" value="P:nucleobase-containing compound metabolic process"/>
    <property type="evidence" value="ECO:0007669"/>
    <property type="project" value="InterPro"/>
</dbReference>
<dbReference type="GO" id="GO:0008408">
    <property type="term" value="F:3'-5' exonuclease activity"/>
    <property type="evidence" value="ECO:0007669"/>
    <property type="project" value="InterPro"/>
</dbReference>
<dbReference type="InterPro" id="IPR010997">
    <property type="entry name" value="HRDC-like_sf"/>
</dbReference>
<dbReference type="RefSeq" id="WP_200282817.1">
    <property type="nucleotide sequence ID" value="NZ_JAENII010000017.1"/>
</dbReference>
<dbReference type="SUPFAM" id="SSF53098">
    <property type="entry name" value="Ribonuclease H-like"/>
    <property type="match status" value="1"/>
</dbReference>
<dbReference type="AlphaFoldDB" id="A0A934RGJ0"/>
<protein>
    <submittedName>
        <fullName evidence="2">HRDC domain-containing protein</fullName>
    </submittedName>
</protein>
<dbReference type="Proteomes" id="UP000658278">
    <property type="component" value="Unassembled WGS sequence"/>
</dbReference>
<dbReference type="InterPro" id="IPR012337">
    <property type="entry name" value="RNaseH-like_sf"/>
</dbReference>
<dbReference type="Gene3D" id="3.30.420.10">
    <property type="entry name" value="Ribonuclease H-like superfamily/Ribonuclease H"/>
    <property type="match status" value="1"/>
</dbReference>
<keyword evidence="3" id="KW-1185">Reference proteome</keyword>